<organism evidence="1 2">
    <name type="scientific">Undibacterium baiyunense</name>
    <dbReference type="NCBI Taxonomy" id="2828731"/>
    <lineage>
        <taxon>Bacteria</taxon>
        <taxon>Pseudomonadati</taxon>
        <taxon>Pseudomonadota</taxon>
        <taxon>Betaproteobacteria</taxon>
        <taxon>Burkholderiales</taxon>
        <taxon>Oxalobacteraceae</taxon>
        <taxon>Undibacterium</taxon>
    </lineage>
</organism>
<dbReference type="Proteomes" id="UP000680158">
    <property type="component" value="Unassembled WGS sequence"/>
</dbReference>
<gene>
    <name evidence="1" type="ORF">KDM92_12595</name>
</gene>
<sequence length="284" mass="31435">MKLVTNTASLILDQASMTSMIALSKIMAGGSCTVPKHLQRNEGDCLAVIMQAMQWQMNPFAVAQKTHLVNGTLGYEAQLVNAAIQSSGVTKDRFNYEFFGAWEKIIGKTKVISVPAKEDKKAYEFRVPDYGMADEAGLGVRISATLKGENEPRVLELLLVQASVRNSPLWATDPKLQLSYLAVKRWSRMYCPDVILGVYTGDELEEFSIPKEIDITPKPSQEQEKVLPPYSDADFDKNIGAWEKLIKDGKKTADQIISTVSSKAVLSEKQKAELKSIINMTVEA</sequence>
<name>A0A941DGX9_9BURK</name>
<dbReference type="Pfam" id="PF03837">
    <property type="entry name" value="RecT"/>
    <property type="match status" value="1"/>
</dbReference>
<dbReference type="EMBL" id="JAGSPM010000007">
    <property type="protein sequence ID" value="MBR7747423.1"/>
    <property type="molecule type" value="Genomic_DNA"/>
</dbReference>
<accession>A0A941DGX9</accession>
<dbReference type="InterPro" id="IPR018330">
    <property type="entry name" value="RecT_fam"/>
</dbReference>
<keyword evidence="2" id="KW-1185">Reference proteome</keyword>
<reference evidence="1 2" key="1">
    <citation type="submission" date="2021-04" db="EMBL/GenBank/DDBJ databases">
        <title>novel species isolated from subtropical streams in China.</title>
        <authorList>
            <person name="Lu H."/>
        </authorList>
    </citation>
    <scope>NUCLEOTIDE SEQUENCE [LARGE SCALE GENOMIC DNA]</scope>
    <source>
        <strain evidence="1 2">BYS107W</strain>
    </source>
</reference>
<dbReference type="GO" id="GO:0006259">
    <property type="term" value="P:DNA metabolic process"/>
    <property type="evidence" value="ECO:0007669"/>
    <property type="project" value="InterPro"/>
</dbReference>
<evidence type="ECO:0000313" key="1">
    <source>
        <dbReference type="EMBL" id="MBR7747423.1"/>
    </source>
</evidence>
<evidence type="ECO:0000313" key="2">
    <source>
        <dbReference type="Proteomes" id="UP000680158"/>
    </source>
</evidence>
<comment type="caution">
    <text evidence="1">The sequence shown here is derived from an EMBL/GenBank/DDBJ whole genome shotgun (WGS) entry which is preliminary data.</text>
</comment>
<protein>
    <submittedName>
        <fullName evidence="1">Recombinase RecT</fullName>
    </submittedName>
</protein>
<dbReference type="AlphaFoldDB" id="A0A941DGX9"/>
<dbReference type="GO" id="GO:0003677">
    <property type="term" value="F:DNA binding"/>
    <property type="evidence" value="ECO:0007669"/>
    <property type="project" value="InterPro"/>
</dbReference>
<proteinExistence type="predicted"/>